<dbReference type="GO" id="GO:0006352">
    <property type="term" value="P:DNA-templated transcription initiation"/>
    <property type="evidence" value="ECO:0007669"/>
    <property type="project" value="InterPro"/>
</dbReference>
<dbReference type="SUPFAM" id="SSF88659">
    <property type="entry name" value="Sigma3 and sigma4 domains of RNA polymerase sigma factors"/>
    <property type="match status" value="1"/>
</dbReference>
<dbReference type="Gene3D" id="1.10.10.10">
    <property type="entry name" value="Winged helix-like DNA-binding domain superfamily/Winged helix DNA-binding domain"/>
    <property type="match status" value="1"/>
</dbReference>
<dbReference type="PANTHER" id="PTHR47756:SF2">
    <property type="entry name" value="BLL6612 PROTEIN"/>
    <property type="match status" value="1"/>
</dbReference>
<dbReference type="InterPro" id="IPR013324">
    <property type="entry name" value="RNA_pol_sigma_r3/r4-like"/>
</dbReference>
<accession>A0A5R8KF06</accession>
<dbReference type="InterPro" id="IPR014284">
    <property type="entry name" value="RNA_pol_sigma-70_dom"/>
</dbReference>
<dbReference type="InterPro" id="IPR013249">
    <property type="entry name" value="RNA_pol_sigma70_r4_t2"/>
</dbReference>
<organism evidence="4 5">
    <name type="scientific">Phragmitibacter flavus</name>
    <dbReference type="NCBI Taxonomy" id="2576071"/>
    <lineage>
        <taxon>Bacteria</taxon>
        <taxon>Pseudomonadati</taxon>
        <taxon>Verrucomicrobiota</taxon>
        <taxon>Verrucomicrobiia</taxon>
        <taxon>Verrucomicrobiales</taxon>
        <taxon>Verrucomicrobiaceae</taxon>
        <taxon>Phragmitibacter</taxon>
    </lineage>
</organism>
<dbReference type="InterPro" id="IPR036388">
    <property type="entry name" value="WH-like_DNA-bd_sf"/>
</dbReference>
<evidence type="ECO:0000313" key="5">
    <source>
        <dbReference type="Proteomes" id="UP000306196"/>
    </source>
</evidence>
<name>A0A5R8KF06_9BACT</name>
<gene>
    <name evidence="4" type="ORF">FEM03_11240</name>
</gene>
<dbReference type="OrthoDB" id="9780299at2"/>
<dbReference type="GO" id="GO:0003677">
    <property type="term" value="F:DNA binding"/>
    <property type="evidence" value="ECO:0007669"/>
    <property type="project" value="InterPro"/>
</dbReference>
<comment type="caution">
    <text evidence="4">The sequence shown here is derived from an EMBL/GenBank/DDBJ whole genome shotgun (WGS) entry which is preliminary data.</text>
</comment>
<dbReference type="RefSeq" id="WP_138086342.1">
    <property type="nucleotide sequence ID" value="NZ_VAUV01000007.1"/>
</dbReference>
<dbReference type="Proteomes" id="UP000306196">
    <property type="component" value="Unassembled WGS sequence"/>
</dbReference>
<dbReference type="InterPro" id="IPR013325">
    <property type="entry name" value="RNA_pol_sigma_r2"/>
</dbReference>
<sequence>MNASPTLPSPGPTSQNIPQLTEHLFRHESGKLVSILTGIFGIERLQMAEDLVQEALIRALQTWPYYGIPQNPAAWLTQTAKHLALDTIRREKTFRNKQEQIIATVETWSTTSSAPEDAAKFEDEIKDDRLRLMFACCHPLIPQEAQIALALKTLCGFSPAEIAQGFLISEAAIAKRLTRARQHIRELNLPFEIPVGEELTLRLDAVLQILYLLFNEGYKASNGESLMKESLCLEAIQLGTLLATHPATNTPRTHALVALMCLNTARFNSRVDADGNMLLLKDQNRAAWNFEMIERGLTHLGRAATGTQLSEFHLQAGIAACHSTAATYGSTDWPRILSFYDQWVLLNDSPIVALNRAVAICEIRGPQAGIDAIQQIPQHTTLDNYYLTHAMLGEFEARLQNHPAAAKHLRKAIALTEQKSEQAFLNRRLAECEAQI</sequence>
<evidence type="ECO:0000259" key="3">
    <source>
        <dbReference type="Pfam" id="PF20239"/>
    </source>
</evidence>
<dbReference type="PANTHER" id="PTHR47756">
    <property type="entry name" value="BLL6612 PROTEIN-RELATED"/>
    <property type="match status" value="1"/>
</dbReference>
<feature type="domain" description="RNA polymerase sigma-70 region 2" evidence="1">
    <location>
        <begin position="24"/>
        <end position="92"/>
    </location>
</feature>
<feature type="domain" description="DUF6596" evidence="3">
    <location>
        <begin position="202"/>
        <end position="304"/>
    </location>
</feature>
<protein>
    <submittedName>
        <fullName evidence="4">Sigma-70 family RNA polymerase sigma factor</fullName>
    </submittedName>
</protein>
<dbReference type="SUPFAM" id="SSF88946">
    <property type="entry name" value="Sigma2 domain of RNA polymerase sigma factors"/>
    <property type="match status" value="1"/>
</dbReference>
<dbReference type="InterPro" id="IPR007627">
    <property type="entry name" value="RNA_pol_sigma70_r2"/>
</dbReference>
<proteinExistence type="predicted"/>
<dbReference type="Pfam" id="PF20239">
    <property type="entry name" value="DUF6596"/>
    <property type="match status" value="1"/>
</dbReference>
<dbReference type="InterPro" id="IPR046531">
    <property type="entry name" value="DUF6596"/>
</dbReference>
<dbReference type="Pfam" id="PF04542">
    <property type="entry name" value="Sigma70_r2"/>
    <property type="match status" value="1"/>
</dbReference>
<dbReference type="NCBIfam" id="TIGR02937">
    <property type="entry name" value="sigma70-ECF"/>
    <property type="match status" value="1"/>
</dbReference>
<dbReference type="EMBL" id="VAUV01000007">
    <property type="protein sequence ID" value="TLD70872.1"/>
    <property type="molecule type" value="Genomic_DNA"/>
</dbReference>
<reference evidence="4 5" key="1">
    <citation type="submission" date="2019-05" db="EMBL/GenBank/DDBJ databases">
        <title>Verrucobacter flavum gen. nov., sp. nov. a new member of the family Verrucomicrobiaceae.</title>
        <authorList>
            <person name="Szuroczki S."/>
            <person name="Abbaszade G."/>
            <person name="Szabo A."/>
            <person name="Felfoldi T."/>
            <person name="Schumann P."/>
            <person name="Boka K."/>
            <person name="Keki Z."/>
            <person name="Toumi M."/>
            <person name="Toth E."/>
        </authorList>
    </citation>
    <scope>NUCLEOTIDE SEQUENCE [LARGE SCALE GENOMIC DNA]</scope>
    <source>
        <strain evidence="4 5">MG-N-17</strain>
    </source>
</reference>
<dbReference type="Gene3D" id="1.10.1740.10">
    <property type="match status" value="1"/>
</dbReference>
<dbReference type="Pfam" id="PF08281">
    <property type="entry name" value="Sigma70_r4_2"/>
    <property type="match status" value="1"/>
</dbReference>
<evidence type="ECO:0000259" key="1">
    <source>
        <dbReference type="Pfam" id="PF04542"/>
    </source>
</evidence>
<evidence type="ECO:0000259" key="2">
    <source>
        <dbReference type="Pfam" id="PF08281"/>
    </source>
</evidence>
<dbReference type="AlphaFoldDB" id="A0A5R8KF06"/>
<dbReference type="GO" id="GO:0016987">
    <property type="term" value="F:sigma factor activity"/>
    <property type="evidence" value="ECO:0007669"/>
    <property type="project" value="InterPro"/>
</dbReference>
<feature type="domain" description="RNA polymerase sigma factor 70 region 4 type 2" evidence="2">
    <location>
        <begin position="134"/>
        <end position="184"/>
    </location>
</feature>
<evidence type="ECO:0000313" key="4">
    <source>
        <dbReference type="EMBL" id="TLD70872.1"/>
    </source>
</evidence>
<keyword evidence="5" id="KW-1185">Reference proteome</keyword>